<evidence type="ECO:0000313" key="5">
    <source>
        <dbReference type="Proteomes" id="UP000830343"/>
    </source>
</evidence>
<name>A0ABY3ZWZ2_9STAP</name>
<dbReference type="Proteomes" id="UP000830343">
    <property type="component" value="Chromosome"/>
</dbReference>
<feature type="region of interest" description="Disordered" evidence="1">
    <location>
        <begin position="146"/>
        <end position="172"/>
    </location>
</feature>
<dbReference type="InterPro" id="IPR050400">
    <property type="entry name" value="Bact_Cytoskel_RodZ"/>
</dbReference>
<dbReference type="Gene3D" id="1.10.260.40">
    <property type="entry name" value="lambda repressor-like DNA-binding domains"/>
    <property type="match status" value="1"/>
</dbReference>
<protein>
    <submittedName>
        <fullName evidence="4">Helix-turn-helix domain-containing protein</fullName>
    </submittedName>
</protein>
<keyword evidence="2" id="KW-0472">Membrane</keyword>
<keyword evidence="2" id="KW-0812">Transmembrane</keyword>
<reference evidence="4" key="2">
    <citation type="submission" date="2022-04" db="EMBL/GenBank/DDBJ databases">
        <title>Antimicrobial genetic elements in methicillin-resistant Macrococcus armenti.</title>
        <authorList>
            <person name="Keller J.E."/>
            <person name="Schwendener S."/>
            <person name="Pantucek R."/>
            <person name="Perreten V."/>
        </authorList>
    </citation>
    <scope>NUCLEOTIDE SEQUENCE</scope>
    <source>
        <strain evidence="4">CCM 2609</strain>
    </source>
</reference>
<evidence type="ECO:0000313" key="4">
    <source>
        <dbReference type="EMBL" id="UOB21439.1"/>
    </source>
</evidence>
<organism evidence="4 5">
    <name type="scientific">Macrococcus armenti</name>
    <dbReference type="NCBI Taxonomy" id="2875764"/>
    <lineage>
        <taxon>Bacteria</taxon>
        <taxon>Bacillati</taxon>
        <taxon>Bacillota</taxon>
        <taxon>Bacilli</taxon>
        <taxon>Bacillales</taxon>
        <taxon>Staphylococcaceae</taxon>
        <taxon>Macrococcus</taxon>
    </lineage>
</organism>
<dbReference type="EMBL" id="CP094348">
    <property type="protein sequence ID" value="UOB21439.1"/>
    <property type="molecule type" value="Genomic_DNA"/>
</dbReference>
<dbReference type="SUPFAM" id="SSF47413">
    <property type="entry name" value="lambda repressor-like DNA-binding domains"/>
    <property type="match status" value="1"/>
</dbReference>
<keyword evidence="2" id="KW-1133">Transmembrane helix</keyword>
<feature type="compositionally biased region" description="Basic and acidic residues" evidence="1">
    <location>
        <begin position="146"/>
        <end position="155"/>
    </location>
</feature>
<evidence type="ECO:0000259" key="3">
    <source>
        <dbReference type="SMART" id="SM00530"/>
    </source>
</evidence>
<gene>
    <name evidence="4" type="ORF">MRZ06_04970</name>
</gene>
<dbReference type="Pfam" id="PF13413">
    <property type="entry name" value="HTH_25"/>
    <property type="match status" value="1"/>
</dbReference>
<dbReference type="PANTHER" id="PTHR34475:SF1">
    <property type="entry name" value="CYTOSKELETON PROTEIN RODZ"/>
    <property type="match status" value="1"/>
</dbReference>
<dbReference type="InterPro" id="IPR010982">
    <property type="entry name" value="Lambda_DNA-bd_dom_sf"/>
</dbReference>
<keyword evidence="5" id="KW-1185">Reference proteome</keyword>
<sequence length="276" mass="32096">MKQIGQKLRSKRESLGMTLIDLEKKIKIQKKYIEMIEKNDFNRLPNPDYTRGFIEKYASAVNLNGSELIQQHESELPERKISAKEAIDNMKQSHVEEKDHTARKMIAIILSILAILFVIWLLSQFLIKDRDHAFKPASINPSRNVTVEKKEEVTPKKNVQKKSQQKQETKSTTNVVYKNFDGSNLSYEIKTDEPLQIKIDSKVPNWVQVFDNNKKNYAYKELKQETLNIDKDVKDVTIISGNSTSTDIYINKQKVTIPKEAENLITRTYYFKVVKN</sequence>
<evidence type="ECO:0000256" key="1">
    <source>
        <dbReference type="SAM" id="MobiDB-lite"/>
    </source>
</evidence>
<accession>A0ABY3ZWZ2</accession>
<dbReference type="RefSeq" id="WP_243367052.1">
    <property type="nucleotide sequence ID" value="NZ_CP094348.1"/>
</dbReference>
<dbReference type="InterPro" id="IPR001387">
    <property type="entry name" value="Cro/C1-type_HTH"/>
</dbReference>
<feature type="domain" description="HTH cro/C1-type" evidence="3">
    <location>
        <begin position="7"/>
        <end position="68"/>
    </location>
</feature>
<evidence type="ECO:0000256" key="2">
    <source>
        <dbReference type="SAM" id="Phobius"/>
    </source>
</evidence>
<reference evidence="4" key="1">
    <citation type="submission" date="2022-03" db="EMBL/GenBank/DDBJ databases">
        <authorList>
            <person name="Vrbovska V."/>
            <person name="Kovarovic V."/>
            <person name="Botka T."/>
            <person name="Pantucek R."/>
        </authorList>
    </citation>
    <scope>NUCLEOTIDE SEQUENCE</scope>
    <source>
        <strain evidence="4">CCM 2609</strain>
    </source>
</reference>
<dbReference type="SMART" id="SM00530">
    <property type="entry name" value="HTH_XRE"/>
    <property type="match status" value="1"/>
</dbReference>
<dbReference type="PANTHER" id="PTHR34475">
    <property type="match status" value="1"/>
</dbReference>
<proteinExistence type="predicted"/>
<feature type="transmembrane region" description="Helical" evidence="2">
    <location>
        <begin position="106"/>
        <end position="127"/>
    </location>
</feature>